<name>A0ABX0QNU5_9BACT</name>
<reference evidence="2" key="1">
    <citation type="submission" date="2019-09" db="EMBL/GenBank/DDBJ databases">
        <authorList>
            <person name="Jung D.-H."/>
        </authorList>
    </citation>
    <scope>NUCLEOTIDE SEQUENCE [LARGE SCALE GENOMIC DNA]</scope>
    <source>
        <strain evidence="2">JA-25</strain>
    </source>
</reference>
<dbReference type="EMBL" id="WAEL01000019">
    <property type="protein sequence ID" value="NID13827.1"/>
    <property type="molecule type" value="Genomic_DNA"/>
</dbReference>
<evidence type="ECO:0000313" key="1">
    <source>
        <dbReference type="EMBL" id="NID13827.1"/>
    </source>
</evidence>
<dbReference type="RefSeq" id="WP_166694334.1">
    <property type="nucleotide sequence ID" value="NZ_WAEL01000019.1"/>
</dbReference>
<sequence>MKTFLYFLGVLVTVNVGVALGQPVVRVDGNDYSNGQTAYIECGKDSVVISIPPKSDGTNFYEMAVSTTSNFYVTNGSTTIDKRLHLDPNKQDGYIDVGWQGVSGFTARIYIKQKPPVLSFTATPTLCNSGNSATFSVSSSYSFQGTKPINIVWQTTGGVTVNGGSAYTASSTTNSSVTVQYNSFGTVRAYAIIPDCNNLQGDAASVYVGIPGSSDITFTRSGGSDPGSSMCSGSYYNFVSVPDLSLSGYSYNWSIPYGSSNVSYFYSYGPNANIGAGSAGGGFVLQMGVTQNGCSGTGGSSRTFFINSCGGFRVAQNPTTDQVTVFFDKNYDPEKLPDILRLSDEKNGTVKEKEVKGYYSDSAVKSGLSVDIDVHTLPRGTYYLRGMYNSDKPDTIEPIRVILQ</sequence>
<reference evidence="2" key="2">
    <citation type="submission" date="2023-07" db="EMBL/GenBank/DDBJ databases">
        <authorList>
            <person name="Jung D.-H."/>
        </authorList>
    </citation>
    <scope>NUCLEOTIDE SEQUENCE [LARGE SCALE GENOMIC DNA]</scope>
    <source>
        <strain evidence="2">JA-25</strain>
    </source>
</reference>
<gene>
    <name evidence="1" type="ORF">F7231_26900</name>
</gene>
<keyword evidence="2" id="KW-1185">Reference proteome</keyword>
<accession>A0ABX0QNU5</accession>
<organism evidence="1 2">
    <name type="scientific">Fibrivirga algicola</name>
    <dbReference type="NCBI Taxonomy" id="2950420"/>
    <lineage>
        <taxon>Bacteria</taxon>
        <taxon>Pseudomonadati</taxon>
        <taxon>Bacteroidota</taxon>
        <taxon>Cytophagia</taxon>
        <taxon>Cytophagales</taxon>
        <taxon>Spirosomataceae</taxon>
        <taxon>Fibrivirga</taxon>
    </lineage>
</organism>
<evidence type="ECO:0000313" key="2">
    <source>
        <dbReference type="Proteomes" id="UP000606008"/>
    </source>
</evidence>
<proteinExistence type="predicted"/>
<comment type="caution">
    <text evidence="1">The sequence shown here is derived from an EMBL/GenBank/DDBJ whole genome shotgun (WGS) entry which is preliminary data.</text>
</comment>
<evidence type="ECO:0008006" key="3">
    <source>
        <dbReference type="Google" id="ProtNLM"/>
    </source>
</evidence>
<protein>
    <recommendedName>
        <fullName evidence="3">Ig-like domain-containing protein</fullName>
    </recommendedName>
</protein>
<dbReference type="Proteomes" id="UP000606008">
    <property type="component" value="Unassembled WGS sequence"/>
</dbReference>